<feature type="region of interest" description="Disordered" evidence="1">
    <location>
        <begin position="682"/>
        <end position="771"/>
    </location>
</feature>
<comment type="caution">
    <text evidence="3">The sequence shown here is derived from an EMBL/GenBank/DDBJ whole genome shotgun (WGS) entry which is preliminary data.</text>
</comment>
<evidence type="ECO:0000313" key="3">
    <source>
        <dbReference type="EMBL" id="OGI63166.1"/>
    </source>
</evidence>
<gene>
    <name evidence="3" type="ORF">A2818_01870</name>
</gene>
<dbReference type="EMBL" id="MFTN01000011">
    <property type="protein sequence ID" value="OGI63166.1"/>
    <property type="molecule type" value="Genomic_DNA"/>
</dbReference>
<reference evidence="3 4" key="1">
    <citation type="journal article" date="2016" name="Nat. Commun.">
        <title>Thousands of microbial genomes shed light on interconnected biogeochemical processes in an aquifer system.</title>
        <authorList>
            <person name="Anantharaman K."/>
            <person name="Brown C.T."/>
            <person name="Hug L.A."/>
            <person name="Sharon I."/>
            <person name="Castelle C.J."/>
            <person name="Probst A.J."/>
            <person name="Thomas B.C."/>
            <person name="Singh A."/>
            <person name="Wilkins M.J."/>
            <person name="Karaoz U."/>
            <person name="Brodie E.L."/>
            <person name="Williams K.H."/>
            <person name="Hubbard S.S."/>
            <person name="Banfield J.F."/>
        </authorList>
    </citation>
    <scope>NUCLEOTIDE SEQUENCE [LARGE SCALE GENOMIC DNA]</scope>
</reference>
<keyword evidence="2" id="KW-0732">Signal</keyword>
<feature type="chain" id="PRO_5009527104" evidence="2">
    <location>
        <begin position="20"/>
        <end position="771"/>
    </location>
</feature>
<feature type="signal peptide" evidence="2">
    <location>
        <begin position="1"/>
        <end position="19"/>
    </location>
</feature>
<evidence type="ECO:0000313" key="4">
    <source>
        <dbReference type="Proteomes" id="UP000177602"/>
    </source>
</evidence>
<feature type="compositionally biased region" description="Low complexity" evidence="1">
    <location>
        <begin position="710"/>
        <end position="750"/>
    </location>
</feature>
<dbReference type="Proteomes" id="UP000177602">
    <property type="component" value="Unassembled WGS sequence"/>
</dbReference>
<feature type="compositionally biased region" description="Pro residues" evidence="1">
    <location>
        <begin position="760"/>
        <end position="771"/>
    </location>
</feature>
<sequence>MGALTVTSCTGCSPTTSLALSSAITDETGSGALVFSTSPTFITPVLGVATGTSLALGGGTALTTTNQTGTGNLVLATSPTLVTPVLGVASATSITTNGQGALQVGPFNTGAGQTGEGRFLELLANGTNYTGFKSPDSLAGNVIYTLPSADGTSGQVLTTSGAGVLSWTQIPSDIEAEGRLTLTSGTPVTTADVSAATTIYFAPYNGNSLSLYDGSSTWNKLTFAELSLNISSCTASKPYDIFIYNNSGTATMEMLVWTNDTTRATALVKQDEIYVKSGATTRRYIGTFYCNSSGGQTDDTTEKRWLFNYYNSVPRILRRLEPTASWSYTTTSTRQANGSTANQVDVVIGVAEVRMRLALKTGSSNTSANIARAVGIGEDSTTTFMSTAVGVQWQEITVWPANQMASHDMQINHYPAVGRHFYSWNENGNTGVTFYGDNQSMQGGLIGEIESSTGGADLAEEYLVHDESISAGDVVSLTVDSTGSPQAEKLYVEKASITSSAVIGIVSTKPGLTLKDWPGDVSPENVRAIALSGRVPVKISNENGEIKVGDRLTLSKTIPGYAMKQTDPGQSIGIAMEESTENIDKILVFVNLSYWAPGFGSFEVSEDGTPTYNSFFDSILSMFKNAFEIVFEKGILKVASLVVSIIKTEELEVKGAGVTVFDRTTGEPYCLGVDNGNTISTPGICPIESPLSEETLAPNSTPTEPEPESSEPSNETTETETIPSEITPEPETISEPTTITSEEPTQTEPEPQSEEITEPEPIPEPTSEPAL</sequence>
<protein>
    <submittedName>
        <fullName evidence="3">Uncharacterized protein</fullName>
    </submittedName>
</protein>
<organism evidence="3 4">
    <name type="scientific">Candidatus Nomurabacteria bacterium RIFCSPHIGHO2_01_FULL_40_12</name>
    <dbReference type="NCBI Taxonomy" id="1801737"/>
    <lineage>
        <taxon>Bacteria</taxon>
        <taxon>Candidatus Nomuraibacteriota</taxon>
    </lineage>
</organism>
<evidence type="ECO:0000256" key="2">
    <source>
        <dbReference type="SAM" id="SignalP"/>
    </source>
</evidence>
<proteinExistence type="predicted"/>
<evidence type="ECO:0000256" key="1">
    <source>
        <dbReference type="SAM" id="MobiDB-lite"/>
    </source>
</evidence>
<accession>A0A1F6V137</accession>
<dbReference type="AlphaFoldDB" id="A0A1F6V137"/>
<name>A0A1F6V137_9BACT</name>